<evidence type="ECO:0000313" key="2">
    <source>
        <dbReference type="EMBL" id="TXL63683.1"/>
    </source>
</evidence>
<sequence length="168" mass="17846">MHRTRRITIMAVLIAIGVLGSQFLWFPAGIAKAYPVQHAVNILAAVTLGPIPAVTIAFMIGLIRNLFGLGSLLAFPGGMIGALLAGYLYQKYGKIGWAAFGEMVGTGIFASLVAVPFAKVFMGTSFGALFFFPSFLTSSISGALIGVFIVSRMKSANLLKQIEVSRLK</sequence>
<gene>
    <name evidence="2" type="primary">thiW</name>
    <name evidence="2" type="ORF">FHP05_10920</name>
</gene>
<dbReference type="RefSeq" id="WP_147668168.1">
    <property type="nucleotide sequence ID" value="NZ_VDUW01000007.1"/>
</dbReference>
<evidence type="ECO:0000256" key="1">
    <source>
        <dbReference type="SAM" id="Phobius"/>
    </source>
</evidence>
<dbReference type="NCBIfam" id="TIGR02359">
    <property type="entry name" value="thiW"/>
    <property type="match status" value="1"/>
</dbReference>
<dbReference type="Pfam" id="PF09512">
    <property type="entry name" value="ThiW"/>
    <property type="match status" value="1"/>
</dbReference>
<dbReference type="PIRSF" id="PIRSF024534">
    <property type="entry name" value="ThiW"/>
    <property type="match status" value="1"/>
</dbReference>
<feature type="transmembrane region" description="Helical" evidence="1">
    <location>
        <begin position="95"/>
        <end position="117"/>
    </location>
</feature>
<feature type="transmembrane region" description="Helical" evidence="1">
    <location>
        <begin position="66"/>
        <end position="89"/>
    </location>
</feature>
<dbReference type="OrthoDB" id="5516776at2"/>
<organism evidence="2 3">
    <name type="scientific">Cerasibacillus terrae</name>
    <dbReference type="NCBI Taxonomy" id="2498845"/>
    <lineage>
        <taxon>Bacteria</taxon>
        <taxon>Bacillati</taxon>
        <taxon>Bacillota</taxon>
        <taxon>Bacilli</taxon>
        <taxon>Bacillales</taxon>
        <taxon>Bacillaceae</taxon>
        <taxon>Cerasibacillus</taxon>
    </lineage>
</organism>
<evidence type="ECO:0000313" key="3">
    <source>
        <dbReference type="Proteomes" id="UP000321574"/>
    </source>
</evidence>
<proteinExistence type="predicted"/>
<accession>A0A5C8NT26</accession>
<feature type="transmembrane region" description="Helical" evidence="1">
    <location>
        <begin position="129"/>
        <end position="150"/>
    </location>
</feature>
<dbReference type="InterPro" id="IPR012652">
    <property type="entry name" value="ThiW"/>
</dbReference>
<reference evidence="2 3" key="1">
    <citation type="submission" date="2019-06" db="EMBL/GenBank/DDBJ databases">
        <title>Cerasibacillus sp. nov., isolated from maize field.</title>
        <authorList>
            <person name="Lin S.-Y."/>
            <person name="Tsai C.-F."/>
            <person name="Young C.-C."/>
        </authorList>
    </citation>
    <scope>NUCLEOTIDE SEQUENCE [LARGE SCALE GENOMIC DNA]</scope>
    <source>
        <strain evidence="2 3">CC-CFT480</strain>
    </source>
</reference>
<keyword evidence="1" id="KW-0812">Transmembrane</keyword>
<keyword evidence="1" id="KW-0472">Membrane</keyword>
<protein>
    <submittedName>
        <fullName evidence="2">Energy coupling factor transporter S component ThiW</fullName>
    </submittedName>
</protein>
<feature type="transmembrane region" description="Helical" evidence="1">
    <location>
        <begin position="38"/>
        <end position="59"/>
    </location>
</feature>
<dbReference type="EMBL" id="VDUW01000007">
    <property type="protein sequence ID" value="TXL63683.1"/>
    <property type="molecule type" value="Genomic_DNA"/>
</dbReference>
<comment type="caution">
    <text evidence="2">The sequence shown here is derived from an EMBL/GenBank/DDBJ whole genome shotgun (WGS) entry which is preliminary data.</text>
</comment>
<dbReference type="Proteomes" id="UP000321574">
    <property type="component" value="Unassembled WGS sequence"/>
</dbReference>
<name>A0A5C8NT26_9BACI</name>
<dbReference type="Gene3D" id="1.10.1760.20">
    <property type="match status" value="1"/>
</dbReference>
<feature type="transmembrane region" description="Helical" evidence="1">
    <location>
        <begin position="7"/>
        <end position="26"/>
    </location>
</feature>
<keyword evidence="1" id="KW-1133">Transmembrane helix</keyword>
<keyword evidence="3" id="KW-1185">Reference proteome</keyword>
<dbReference type="AlphaFoldDB" id="A0A5C8NT26"/>